<gene>
    <name evidence="5" type="ORF">EWE74_19680</name>
</gene>
<evidence type="ECO:0000256" key="2">
    <source>
        <dbReference type="ARBA" id="ARBA00023125"/>
    </source>
</evidence>
<evidence type="ECO:0000256" key="3">
    <source>
        <dbReference type="ARBA" id="ARBA00023163"/>
    </source>
</evidence>
<dbReference type="InterPro" id="IPR018060">
    <property type="entry name" value="HTH_AraC"/>
</dbReference>
<proteinExistence type="predicted"/>
<dbReference type="GO" id="GO:0003700">
    <property type="term" value="F:DNA-binding transcription factor activity"/>
    <property type="evidence" value="ECO:0007669"/>
    <property type="project" value="InterPro"/>
</dbReference>
<comment type="caution">
    <text evidence="5">The sequence shown here is derived from an EMBL/GenBank/DDBJ whole genome shotgun (WGS) entry which is preliminary data.</text>
</comment>
<keyword evidence="2" id="KW-0238">DNA-binding</keyword>
<dbReference type="PANTHER" id="PTHR43280">
    <property type="entry name" value="ARAC-FAMILY TRANSCRIPTIONAL REGULATOR"/>
    <property type="match status" value="1"/>
</dbReference>
<dbReference type="Gene3D" id="1.10.10.60">
    <property type="entry name" value="Homeodomain-like"/>
    <property type="match status" value="2"/>
</dbReference>
<evidence type="ECO:0000313" key="6">
    <source>
        <dbReference type="Proteomes" id="UP000292855"/>
    </source>
</evidence>
<evidence type="ECO:0000256" key="1">
    <source>
        <dbReference type="ARBA" id="ARBA00023015"/>
    </source>
</evidence>
<organism evidence="5 6">
    <name type="scientific">Sphingobacterium corticibacterium</name>
    <dbReference type="NCBI Taxonomy" id="2484746"/>
    <lineage>
        <taxon>Bacteria</taxon>
        <taxon>Pseudomonadati</taxon>
        <taxon>Bacteroidota</taxon>
        <taxon>Sphingobacteriia</taxon>
        <taxon>Sphingobacteriales</taxon>
        <taxon>Sphingobacteriaceae</taxon>
        <taxon>Sphingobacterium</taxon>
    </lineage>
</organism>
<dbReference type="GO" id="GO:0043565">
    <property type="term" value="F:sequence-specific DNA binding"/>
    <property type="evidence" value="ECO:0007669"/>
    <property type="project" value="InterPro"/>
</dbReference>
<dbReference type="RefSeq" id="WP_130143380.1">
    <property type="nucleotide sequence ID" value="NZ_SGIT01000006.1"/>
</dbReference>
<keyword evidence="3" id="KW-0804">Transcription</keyword>
<dbReference type="AlphaFoldDB" id="A0A4Q6XET6"/>
<dbReference type="PROSITE" id="PS01124">
    <property type="entry name" value="HTH_ARAC_FAMILY_2"/>
    <property type="match status" value="1"/>
</dbReference>
<accession>A0A4Q6XET6</accession>
<dbReference type="SMART" id="SM00342">
    <property type="entry name" value="HTH_ARAC"/>
    <property type="match status" value="1"/>
</dbReference>
<dbReference type="OrthoDB" id="697869at2"/>
<protein>
    <submittedName>
        <fullName evidence="5">AraC family transcriptional regulator</fullName>
    </submittedName>
</protein>
<dbReference type="Proteomes" id="UP000292855">
    <property type="component" value="Unassembled WGS sequence"/>
</dbReference>
<keyword evidence="6" id="KW-1185">Reference proteome</keyword>
<dbReference type="SUPFAM" id="SSF46689">
    <property type="entry name" value="Homeodomain-like"/>
    <property type="match status" value="1"/>
</dbReference>
<dbReference type="InterPro" id="IPR009057">
    <property type="entry name" value="Homeodomain-like_sf"/>
</dbReference>
<dbReference type="EMBL" id="SGIT01000006">
    <property type="protein sequence ID" value="RZF57893.1"/>
    <property type="molecule type" value="Genomic_DNA"/>
</dbReference>
<evidence type="ECO:0000259" key="4">
    <source>
        <dbReference type="PROSITE" id="PS01124"/>
    </source>
</evidence>
<reference evidence="5 6" key="1">
    <citation type="submission" date="2019-02" db="EMBL/GenBank/DDBJ databases">
        <authorList>
            <person name="Li Y."/>
        </authorList>
    </citation>
    <scope>NUCLEOTIDE SEQUENCE [LARGE SCALE GENOMIC DNA]</scope>
    <source>
        <strain evidence="5 6">30C10-4-7</strain>
    </source>
</reference>
<name>A0A4Q6XET6_9SPHI</name>
<evidence type="ECO:0000313" key="5">
    <source>
        <dbReference type="EMBL" id="RZF57893.1"/>
    </source>
</evidence>
<feature type="domain" description="HTH araC/xylS-type" evidence="4">
    <location>
        <begin position="230"/>
        <end position="330"/>
    </location>
</feature>
<dbReference type="Pfam" id="PF12833">
    <property type="entry name" value="HTH_18"/>
    <property type="match status" value="1"/>
</dbReference>
<sequence length="332" mass="38014">MRKSFFLQTTQLFGKPLPDEQAAGLFPSLRFHEGKTVYKRKGSKSYIDQEFKGRLGYLQQFDLVLDESVNLPIKVKQPDLYIVYLVQASNNIQFTDEQHLPIASLNKRRALYIYLPKGRYHLQLPRGNYHLFVCYFDVGIFDDGADTDFDFLHPLLEAHRQQSSNPMASRDFMVGPVTEIYIRSLCKKLKKADVDSQITIIAQLKELIKLSKRKIDRELGIVTENADLVETAKTVIELGVEENGMRYDLSSLTDILPLGETNLTLLFKKQFGVTPTQYKKQLLVEKAKLLLLSGLTVMSVADQLGFAHERSLYRLFKRFTGQSPKGYMSTTL</sequence>
<keyword evidence="1" id="KW-0805">Transcription regulation</keyword>
<dbReference type="PANTHER" id="PTHR43280:SF28">
    <property type="entry name" value="HTH-TYPE TRANSCRIPTIONAL ACTIVATOR RHAS"/>
    <property type="match status" value="1"/>
</dbReference>